<evidence type="ECO:0000313" key="2">
    <source>
        <dbReference type="Proteomes" id="UP000237194"/>
    </source>
</evidence>
<dbReference type="RefSeq" id="WP_103437686.1">
    <property type="nucleotide sequence ID" value="NZ_MIND01000018.1"/>
</dbReference>
<dbReference type="AlphaFoldDB" id="A0A2S3WFB9"/>
<comment type="caution">
    <text evidence="1">The sequence shown here is derived from an EMBL/GenBank/DDBJ whole genome shotgun (WGS) entry which is preliminary data.</text>
</comment>
<reference evidence="1 2" key="1">
    <citation type="submission" date="2016-08" db="EMBL/GenBank/DDBJ databases">
        <authorList>
            <person name="Seilhamer J.J."/>
        </authorList>
    </citation>
    <scope>NUCLEOTIDE SEQUENCE [LARGE SCALE GENOMIC DNA]</scope>
    <source>
        <strain evidence="1 2">KT-27</strain>
    </source>
</reference>
<evidence type="ECO:0000313" key="1">
    <source>
        <dbReference type="EMBL" id="POF89642.1"/>
    </source>
</evidence>
<protein>
    <submittedName>
        <fullName evidence="1">Uncharacterized protein</fullName>
    </submittedName>
</protein>
<reference evidence="1 2" key="2">
    <citation type="submission" date="2018-03" db="EMBL/GenBank/DDBJ databases">
        <title>Draft genome of Pseudomonas putida strain KT-27.</title>
        <authorList>
            <person name="Yoshizawa S."/>
            <person name="Khan N.H."/>
            <person name="Nishimura M."/>
            <person name="Chiura H.X."/>
            <person name="Ogura Y."/>
            <person name="Hayashi T."/>
            <person name="Kogure K."/>
        </authorList>
    </citation>
    <scope>NUCLEOTIDE SEQUENCE [LARGE SCALE GENOMIC DNA]</scope>
    <source>
        <strain evidence="1 2">KT-27</strain>
    </source>
</reference>
<name>A0A2S3WFB9_PSEPU</name>
<dbReference type="EMBL" id="MIND01000018">
    <property type="protein sequence ID" value="POF89642.1"/>
    <property type="molecule type" value="Genomic_DNA"/>
</dbReference>
<sequence>MPKHYEVLEQSFINGRLYNKGERLELEIDSPGSNLKLVPAPADDDDSEKEAILAELAGFGVKMHPNTGIEKLRAALAEKKGA</sequence>
<dbReference type="Proteomes" id="UP000237194">
    <property type="component" value="Unassembled WGS sequence"/>
</dbReference>
<proteinExistence type="predicted"/>
<accession>A0A2S3WFB9</accession>
<gene>
    <name evidence="1" type="ORF">BGP80_17400</name>
</gene>
<organism evidence="1 2">
    <name type="scientific">Pseudomonas putida</name>
    <name type="common">Arthrobacter siderocapsulatus</name>
    <dbReference type="NCBI Taxonomy" id="303"/>
    <lineage>
        <taxon>Bacteria</taxon>
        <taxon>Pseudomonadati</taxon>
        <taxon>Pseudomonadota</taxon>
        <taxon>Gammaproteobacteria</taxon>
        <taxon>Pseudomonadales</taxon>
        <taxon>Pseudomonadaceae</taxon>
        <taxon>Pseudomonas</taxon>
    </lineage>
</organism>